<evidence type="ECO:0000259" key="6">
    <source>
        <dbReference type="PROSITE" id="PS50966"/>
    </source>
</evidence>
<keyword evidence="8" id="KW-1185">Reference proteome</keyword>
<dbReference type="PROSITE" id="PS50966">
    <property type="entry name" value="ZF_SWIM"/>
    <property type="match status" value="1"/>
</dbReference>
<feature type="compositionally biased region" description="Polar residues" evidence="5">
    <location>
        <begin position="427"/>
        <end position="439"/>
    </location>
</feature>
<feature type="domain" description="SWIM-type" evidence="6">
    <location>
        <begin position="365"/>
        <end position="397"/>
    </location>
</feature>
<evidence type="ECO:0000256" key="2">
    <source>
        <dbReference type="ARBA" id="ARBA00022771"/>
    </source>
</evidence>
<keyword evidence="3" id="KW-0862">Zinc</keyword>
<dbReference type="PANTHER" id="PTHR31973">
    <property type="entry name" value="POLYPROTEIN, PUTATIVE-RELATED"/>
    <property type="match status" value="1"/>
</dbReference>
<organism evidence="7 8">
    <name type="scientific">Dipteronia dyeriana</name>
    <dbReference type="NCBI Taxonomy" id="168575"/>
    <lineage>
        <taxon>Eukaryota</taxon>
        <taxon>Viridiplantae</taxon>
        <taxon>Streptophyta</taxon>
        <taxon>Embryophyta</taxon>
        <taxon>Tracheophyta</taxon>
        <taxon>Spermatophyta</taxon>
        <taxon>Magnoliopsida</taxon>
        <taxon>eudicotyledons</taxon>
        <taxon>Gunneridae</taxon>
        <taxon>Pentapetalae</taxon>
        <taxon>rosids</taxon>
        <taxon>malvids</taxon>
        <taxon>Sapindales</taxon>
        <taxon>Sapindaceae</taxon>
        <taxon>Hippocastanoideae</taxon>
        <taxon>Acereae</taxon>
        <taxon>Dipteronia</taxon>
    </lineage>
</organism>
<proteinExistence type="predicted"/>
<accession>A0AAD9XCW6</accession>
<dbReference type="AlphaFoldDB" id="A0AAD9XCW6"/>
<feature type="compositionally biased region" description="Basic and acidic residues" evidence="5">
    <location>
        <begin position="466"/>
        <end position="477"/>
    </location>
</feature>
<feature type="region of interest" description="Disordered" evidence="5">
    <location>
        <begin position="417"/>
        <end position="478"/>
    </location>
</feature>
<protein>
    <recommendedName>
        <fullName evidence="6">SWIM-type domain-containing protein</fullName>
    </recommendedName>
</protein>
<evidence type="ECO:0000256" key="4">
    <source>
        <dbReference type="PROSITE-ProRule" id="PRU00325"/>
    </source>
</evidence>
<keyword evidence="1" id="KW-0479">Metal-binding</keyword>
<dbReference type="InterPro" id="IPR007527">
    <property type="entry name" value="Znf_SWIM"/>
</dbReference>
<evidence type="ECO:0000313" key="8">
    <source>
        <dbReference type="Proteomes" id="UP001280121"/>
    </source>
</evidence>
<evidence type="ECO:0000256" key="3">
    <source>
        <dbReference type="ARBA" id="ARBA00022833"/>
    </source>
</evidence>
<evidence type="ECO:0000256" key="5">
    <source>
        <dbReference type="SAM" id="MobiDB-lite"/>
    </source>
</evidence>
<dbReference type="Pfam" id="PF04434">
    <property type="entry name" value="SWIM"/>
    <property type="match status" value="1"/>
</dbReference>
<keyword evidence="2 4" id="KW-0863">Zinc-finger</keyword>
<comment type="caution">
    <text evidence="7">The sequence shown here is derived from an EMBL/GenBank/DDBJ whole genome shotgun (WGS) entry which is preliminary data.</text>
</comment>
<dbReference type="InterPro" id="IPR006564">
    <property type="entry name" value="Znf_PMZ"/>
</dbReference>
<evidence type="ECO:0000313" key="7">
    <source>
        <dbReference type="EMBL" id="KAK2656856.1"/>
    </source>
</evidence>
<dbReference type="PANTHER" id="PTHR31973:SF195">
    <property type="entry name" value="MUDR FAMILY TRANSPOSASE"/>
    <property type="match status" value="1"/>
</dbReference>
<name>A0AAD9XCW6_9ROSI</name>
<sequence>MCIVPPEVADHADILGPQFDDVSGCQFQMNSRQYNHQYNKIYNDINNEQNTTPNVGPIHEVDNEGNFNLVDNVENNGDDEDPVQIERHNFEWKVKRSNKKTLHLVCLMENCTWKLRTVMRDEGTYFQVRSFVNEHTCPLEEIHRRHRQTIAVIIGEVVAHRLQQQNGILMRPKDIITDMKSYGIQIMYSKAHTTLDYTLSLTYGTHEKTFQLLPSFCYVLEQKNPGTITDLQCDEAEFEYNLHMEELRNLNQNAYDYVIDVGPHKWSRVRCPKRRYKVITTNAAECINSCLKFARQLSMLTLAEFIRNILQWWFHYHYRAVKSNRHQFTDAAHLVILKHVEKCGFMTVNPVDWNIFSVKQSGKQWIVDLARKTCTCNKFQMDHFLCSHTLAAARHPSTWVVPSDITQKVILNPISKRRAERPRASQHVLSSKSTTTQSCRRCGQPKHNSRRCSNPPLINKGPSRGVPDEYRQNDRRPPRCAVWNPTSFNVDGKNHHNGVKYVQLPENKVEGYHQPMLAPNVTLNLVSWTVSTRGSFTDRLKILFQPSGL</sequence>
<dbReference type="SMART" id="SM00575">
    <property type="entry name" value="ZnF_PMZ"/>
    <property type="match status" value="1"/>
</dbReference>
<reference evidence="7" key="1">
    <citation type="journal article" date="2023" name="Plant J.">
        <title>Genome sequences and population genomics provide insights into the demographic history, inbreeding, and mutation load of two 'living fossil' tree species of Dipteronia.</title>
        <authorList>
            <person name="Feng Y."/>
            <person name="Comes H.P."/>
            <person name="Chen J."/>
            <person name="Zhu S."/>
            <person name="Lu R."/>
            <person name="Zhang X."/>
            <person name="Li P."/>
            <person name="Qiu J."/>
            <person name="Olsen K.M."/>
            <person name="Qiu Y."/>
        </authorList>
    </citation>
    <scope>NUCLEOTIDE SEQUENCE</scope>
    <source>
        <strain evidence="7">KIB01</strain>
    </source>
</reference>
<dbReference type="Proteomes" id="UP001280121">
    <property type="component" value="Unassembled WGS sequence"/>
</dbReference>
<gene>
    <name evidence="7" type="ORF">Ddye_009908</name>
</gene>
<dbReference type="GO" id="GO:0008270">
    <property type="term" value="F:zinc ion binding"/>
    <property type="evidence" value="ECO:0007669"/>
    <property type="project" value="UniProtKB-KW"/>
</dbReference>
<evidence type="ECO:0000256" key="1">
    <source>
        <dbReference type="ARBA" id="ARBA00022723"/>
    </source>
</evidence>
<dbReference type="EMBL" id="JANJYI010000003">
    <property type="protein sequence ID" value="KAK2656856.1"/>
    <property type="molecule type" value="Genomic_DNA"/>
</dbReference>